<evidence type="ECO:0000313" key="2">
    <source>
        <dbReference type="Proteomes" id="UP000256478"/>
    </source>
</evidence>
<name>A0A3E0TTJ1_9GAMM</name>
<sequence>MIPTALKRYGGIAAKIYAAANLLYKEFVKNEQDANKIYRSVYPTLATMHGKYGRTSKEFSQLLNVLAALAPLGAKRSNFKRKYIENQDGWRQLPKDPDNIPFGYWW</sequence>
<gene>
    <name evidence="1" type="ORF">DXX93_15715</name>
</gene>
<dbReference type="AlphaFoldDB" id="A0A3E0TTJ1"/>
<dbReference type="RefSeq" id="WP_116008924.1">
    <property type="nucleotide sequence ID" value="NZ_QUOU01000001.1"/>
</dbReference>
<comment type="caution">
    <text evidence="1">The sequence shown here is derived from an EMBL/GenBank/DDBJ whole genome shotgun (WGS) entry which is preliminary data.</text>
</comment>
<reference evidence="1 2" key="1">
    <citation type="submission" date="2018-08" db="EMBL/GenBank/DDBJ databases">
        <title>Thalassotalea euphylliae genome.</title>
        <authorList>
            <person name="Summers S."/>
            <person name="Rice S.A."/>
            <person name="Freckelton M.L."/>
            <person name="Nedved B.T."/>
            <person name="Hadfield M.G."/>
        </authorList>
    </citation>
    <scope>NUCLEOTIDE SEQUENCE [LARGE SCALE GENOMIC DNA]</scope>
    <source>
        <strain evidence="1 2">H1</strain>
    </source>
</reference>
<evidence type="ECO:0000313" key="1">
    <source>
        <dbReference type="EMBL" id="REL27858.1"/>
    </source>
</evidence>
<dbReference type="Proteomes" id="UP000256478">
    <property type="component" value="Unassembled WGS sequence"/>
</dbReference>
<dbReference type="OrthoDB" id="6295341at2"/>
<protein>
    <submittedName>
        <fullName evidence="1">Uncharacterized protein</fullName>
    </submittedName>
</protein>
<accession>A0A3E0TTJ1</accession>
<proteinExistence type="predicted"/>
<organism evidence="1 2">
    <name type="scientific">Thalassotalea euphylliae</name>
    <dbReference type="NCBI Taxonomy" id="1655234"/>
    <lineage>
        <taxon>Bacteria</taxon>
        <taxon>Pseudomonadati</taxon>
        <taxon>Pseudomonadota</taxon>
        <taxon>Gammaproteobacteria</taxon>
        <taxon>Alteromonadales</taxon>
        <taxon>Colwelliaceae</taxon>
        <taxon>Thalassotalea</taxon>
    </lineage>
</organism>
<dbReference type="EMBL" id="QUOU01000001">
    <property type="protein sequence ID" value="REL27858.1"/>
    <property type="molecule type" value="Genomic_DNA"/>
</dbReference>